<dbReference type="AlphaFoldDB" id="A0A094Q4X9"/>
<dbReference type="GO" id="GO:0005886">
    <property type="term" value="C:plasma membrane"/>
    <property type="evidence" value="ECO:0007669"/>
    <property type="project" value="UniProtKB-SubCell"/>
</dbReference>
<comment type="caution">
    <text evidence="8">The sequence shown here is derived from an EMBL/GenBank/DDBJ whole genome shotgun (WGS) entry which is preliminary data.</text>
</comment>
<feature type="transmembrane region" description="Helical" evidence="6">
    <location>
        <begin position="88"/>
        <end position="106"/>
    </location>
</feature>
<evidence type="ECO:0000256" key="3">
    <source>
        <dbReference type="ARBA" id="ARBA00022692"/>
    </source>
</evidence>
<accession>A0A094Q4X9</accession>
<feature type="domain" description="DUF3817" evidence="7">
    <location>
        <begin position="23"/>
        <end position="111"/>
    </location>
</feature>
<reference evidence="8" key="1">
    <citation type="submission" date="2014-05" db="EMBL/GenBank/DDBJ databases">
        <title>Key roles for freshwater Actinobacteria revealed by deep metagenomic sequencing.</title>
        <authorList>
            <person name="Ghai R."/>
            <person name="Mizuno C.M."/>
            <person name="Picazo A."/>
            <person name="Camacho A."/>
            <person name="Rodriguez-Valera F."/>
        </authorList>
    </citation>
    <scope>NUCLEOTIDE SEQUENCE</scope>
</reference>
<dbReference type="EMBL" id="JNSK01000049">
    <property type="protein sequence ID" value="KGA17139.1"/>
    <property type="molecule type" value="Genomic_DNA"/>
</dbReference>
<dbReference type="PANTHER" id="PTHR40077">
    <property type="entry name" value="MEMBRANE PROTEIN-RELATED"/>
    <property type="match status" value="1"/>
</dbReference>
<protein>
    <recommendedName>
        <fullName evidence="7">DUF3817 domain-containing protein</fullName>
    </recommendedName>
</protein>
<organism evidence="8">
    <name type="scientific">freshwater metagenome</name>
    <dbReference type="NCBI Taxonomy" id="449393"/>
    <lineage>
        <taxon>unclassified sequences</taxon>
        <taxon>metagenomes</taxon>
        <taxon>ecological metagenomes</taxon>
    </lineage>
</organism>
<dbReference type="NCBIfam" id="TIGR03954">
    <property type="entry name" value="integ_memb_HG"/>
    <property type="match status" value="1"/>
</dbReference>
<dbReference type="InterPro" id="IPR023845">
    <property type="entry name" value="DUF3817_TM"/>
</dbReference>
<sequence>MSANQSNQSNQSEPIPGMTGAVKRYRLMAILAGVMSLLLWFVDLPVTYLLDNQSWKETVAWIPFVHGWVYAVYVLTALQFASKAKWPVLKMLGLILAGTLPVASLVTERKVVSQYS</sequence>
<evidence type="ECO:0000256" key="1">
    <source>
        <dbReference type="ARBA" id="ARBA00004651"/>
    </source>
</evidence>
<keyword evidence="5 6" id="KW-0472">Membrane</keyword>
<evidence type="ECO:0000256" key="4">
    <source>
        <dbReference type="ARBA" id="ARBA00022989"/>
    </source>
</evidence>
<evidence type="ECO:0000256" key="5">
    <source>
        <dbReference type="ARBA" id="ARBA00023136"/>
    </source>
</evidence>
<gene>
    <name evidence="8" type="ORF">GM50_12635</name>
</gene>
<evidence type="ECO:0000256" key="2">
    <source>
        <dbReference type="ARBA" id="ARBA00022475"/>
    </source>
</evidence>
<keyword evidence="3 6" id="KW-0812">Transmembrane</keyword>
<dbReference type="PANTHER" id="PTHR40077:SF2">
    <property type="entry name" value="MEMBRANE PROTEIN"/>
    <property type="match status" value="1"/>
</dbReference>
<evidence type="ECO:0000256" key="6">
    <source>
        <dbReference type="SAM" id="Phobius"/>
    </source>
</evidence>
<keyword evidence="2" id="KW-1003">Cell membrane</keyword>
<evidence type="ECO:0000313" key="8">
    <source>
        <dbReference type="EMBL" id="KGA17139.1"/>
    </source>
</evidence>
<evidence type="ECO:0000259" key="7">
    <source>
        <dbReference type="Pfam" id="PF12823"/>
    </source>
</evidence>
<proteinExistence type="predicted"/>
<feature type="transmembrane region" description="Helical" evidence="6">
    <location>
        <begin position="27"/>
        <end position="48"/>
    </location>
</feature>
<name>A0A094Q4X9_9ZZZZ</name>
<feature type="transmembrane region" description="Helical" evidence="6">
    <location>
        <begin position="60"/>
        <end position="81"/>
    </location>
</feature>
<comment type="subcellular location">
    <subcellularLocation>
        <location evidence="1">Cell membrane</location>
        <topology evidence="1">Multi-pass membrane protein</topology>
    </subcellularLocation>
</comment>
<dbReference type="Pfam" id="PF12823">
    <property type="entry name" value="DUF3817"/>
    <property type="match status" value="1"/>
</dbReference>
<keyword evidence="4 6" id="KW-1133">Transmembrane helix</keyword>